<protein>
    <recommendedName>
        <fullName evidence="3">Erythromycin esterase</fullName>
    </recommendedName>
</protein>
<dbReference type="Proteomes" id="UP000188836">
    <property type="component" value="Unassembled WGS sequence"/>
</dbReference>
<evidence type="ECO:0000313" key="2">
    <source>
        <dbReference type="Proteomes" id="UP000188836"/>
    </source>
</evidence>
<dbReference type="Gene3D" id="3.40.1660.10">
    <property type="entry name" value="EreA-like (biosynthetic domain)"/>
    <property type="match status" value="1"/>
</dbReference>
<accession>A0A1V2TIS5</accession>
<dbReference type="CDD" id="cd14728">
    <property type="entry name" value="Ere-like"/>
    <property type="match status" value="1"/>
</dbReference>
<proteinExistence type="predicted"/>
<dbReference type="RefSeq" id="WP_077115497.1">
    <property type="nucleotide sequence ID" value="NZ_LOKT01000013.1"/>
</dbReference>
<dbReference type="Gene3D" id="3.30.1870.10">
    <property type="entry name" value="EreA-like, domain 2"/>
    <property type="match status" value="1"/>
</dbReference>
<evidence type="ECO:0000313" key="1">
    <source>
        <dbReference type="EMBL" id="ONM49439.1"/>
    </source>
</evidence>
<evidence type="ECO:0008006" key="3">
    <source>
        <dbReference type="Google" id="ProtNLM"/>
    </source>
</evidence>
<organism evidence="1 2">
    <name type="scientific">Nocardia donostiensis</name>
    <dbReference type="NCBI Taxonomy" id="1538463"/>
    <lineage>
        <taxon>Bacteria</taxon>
        <taxon>Bacillati</taxon>
        <taxon>Actinomycetota</taxon>
        <taxon>Actinomycetes</taxon>
        <taxon>Mycobacteriales</taxon>
        <taxon>Nocardiaceae</taxon>
        <taxon>Nocardia</taxon>
    </lineage>
</organism>
<dbReference type="PANTHER" id="PTHR31299:SF0">
    <property type="entry name" value="ESTERASE, PUTATIVE (AFU_ORTHOLOGUE AFUA_1G05850)-RELATED"/>
    <property type="match status" value="1"/>
</dbReference>
<dbReference type="Gene3D" id="1.20.1440.30">
    <property type="entry name" value="Biosynthetic Protein domain"/>
    <property type="match status" value="1"/>
</dbReference>
<dbReference type="STRING" id="1538463.B0T36_19515"/>
<dbReference type="SUPFAM" id="SSF159501">
    <property type="entry name" value="EreA/ChaN-like"/>
    <property type="match status" value="1"/>
</dbReference>
<dbReference type="EMBL" id="MUMY01000004">
    <property type="protein sequence ID" value="ONM49439.1"/>
    <property type="molecule type" value="Genomic_DNA"/>
</dbReference>
<dbReference type="Pfam" id="PF05139">
    <property type="entry name" value="Erythro_esteras"/>
    <property type="match status" value="1"/>
</dbReference>
<comment type="caution">
    <text evidence="1">The sequence shown here is derived from an EMBL/GenBank/DDBJ whole genome shotgun (WGS) entry which is preliminary data.</text>
</comment>
<gene>
    <name evidence="1" type="ORF">B0T46_06060</name>
</gene>
<dbReference type="OrthoDB" id="9810066at2"/>
<dbReference type="InterPro" id="IPR007815">
    <property type="entry name" value="Emycin_Estase"/>
</dbReference>
<dbReference type="GO" id="GO:0046677">
    <property type="term" value="P:response to antibiotic"/>
    <property type="evidence" value="ECO:0007669"/>
    <property type="project" value="InterPro"/>
</dbReference>
<keyword evidence="2" id="KW-1185">Reference proteome</keyword>
<dbReference type="PANTHER" id="PTHR31299">
    <property type="entry name" value="ESTERASE, PUTATIVE (AFU_ORTHOLOGUE AFUA_1G05850)-RELATED"/>
    <property type="match status" value="1"/>
</dbReference>
<dbReference type="AlphaFoldDB" id="A0A1V2TIS5"/>
<reference evidence="1 2" key="1">
    <citation type="journal article" date="2016" name="Antonie Van Leeuwenhoek">
        <title>Nocardia donostiensis sp. nov., isolated from human respiratory specimens.</title>
        <authorList>
            <person name="Ercibengoa M."/>
            <person name="Bell M."/>
            <person name="Marimon J.M."/>
            <person name="Humrighouse B."/>
            <person name="Klenk H.P."/>
            <person name="Potter G."/>
            <person name="Perez-Trallero E."/>
        </authorList>
    </citation>
    <scope>NUCLEOTIDE SEQUENCE [LARGE SCALE GENOMIC DNA]</scope>
    <source>
        <strain evidence="1 2">X1655</strain>
    </source>
</reference>
<dbReference type="InterPro" id="IPR052036">
    <property type="entry name" value="Hydrolase/PRTase-associated"/>
</dbReference>
<sequence>MPTSSSTIAETAVLDWLCGAAHPVHATEPDATGTDLKPLTDRLAPAKVVGLGESTRFSRQTYGVRERITRTLVEEHGFRALAIQDSAAVGERINAYVRAGKGDPHTILAGAWRPWRTEEMVTTLKWLRGHNERHPDRQVEVIGVAPPSAEPADYDAILDYVRTAAPQHLPQLRAHLDPIRTAHQIDEHVQRHQGIHPGRPFADDARDALTLLSALPGDPDAHRAALAHAGRIVAFHESSVAGQGGFARDERRLAEIIIEHHTRTGARIVFWDGTAHTSGLPVGMGGDEFLGIGSHLRTYFGPRYLSVAIGFHHGDLGVVTAPEPRPDLVDATLGTVGLSAFYVDLRDEAPEDVHRWRRGPARARVISGVYDPAEDDKAHIELNSLAGAFDMLIHIRKATALHWLPEFDG</sequence>
<name>A0A1V2TIS5_9NOCA</name>